<evidence type="ECO:0000313" key="1">
    <source>
        <dbReference type="EMBL" id="VAX01482.1"/>
    </source>
</evidence>
<accession>A0A3B1ABX4</accession>
<proteinExistence type="predicted"/>
<protein>
    <recommendedName>
        <fullName evidence="2">DUF4124 domain-containing protein</fullName>
    </recommendedName>
</protein>
<dbReference type="EMBL" id="UOFS01000049">
    <property type="protein sequence ID" value="VAX01482.1"/>
    <property type="molecule type" value="Genomic_DNA"/>
</dbReference>
<sequence>MIQLSQFSTIFLLCNAFIFANPANAGIKCWKTTKGVRECGYQVPTEYRDTRIEILNKSGIVVRVLAAPKNAEQLAEEARHKKELAKIAERKRKDRLLLRTFTTERDLIIARDNRLTAVQSLINITQSNNNNVQYNLRALRERAGDFERSGTKLPKSLIEEIKNSDAQILYNNRNIEKRKLEVAKIIKSYKLDLERFRYLKKQQKSR</sequence>
<gene>
    <name evidence="1" type="ORF">MNBD_GAMMA22-1973</name>
</gene>
<name>A0A3B1ABX4_9ZZZZ</name>
<dbReference type="AlphaFoldDB" id="A0A3B1ABX4"/>
<evidence type="ECO:0008006" key="2">
    <source>
        <dbReference type="Google" id="ProtNLM"/>
    </source>
</evidence>
<organism evidence="1">
    <name type="scientific">hydrothermal vent metagenome</name>
    <dbReference type="NCBI Taxonomy" id="652676"/>
    <lineage>
        <taxon>unclassified sequences</taxon>
        <taxon>metagenomes</taxon>
        <taxon>ecological metagenomes</taxon>
    </lineage>
</organism>
<reference evidence="1" key="1">
    <citation type="submission" date="2018-06" db="EMBL/GenBank/DDBJ databases">
        <authorList>
            <person name="Zhirakovskaya E."/>
        </authorList>
    </citation>
    <scope>NUCLEOTIDE SEQUENCE</scope>
</reference>